<protein>
    <submittedName>
        <fullName evidence="4">VIN3-like protein 2</fullName>
    </submittedName>
</protein>
<evidence type="ECO:0000313" key="4">
    <source>
        <dbReference type="EMBL" id="CAA0837351.1"/>
    </source>
</evidence>
<feature type="region of interest" description="Disordered" evidence="1">
    <location>
        <begin position="52"/>
        <end position="137"/>
    </location>
</feature>
<feature type="region of interest" description="Disordered" evidence="1">
    <location>
        <begin position="154"/>
        <end position="184"/>
    </location>
</feature>
<dbReference type="Pfam" id="PF23376">
    <property type="entry name" value="Fn3_VIN3"/>
    <property type="match status" value="1"/>
</dbReference>
<keyword evidence="5" id="KW-1185">Reference proteome</keyword>
<evidence type="ECO:0000313" key="5">
    <source>
        <dbReference type="Proteomes" id="UP001153555"/>
    </source>
</evidence>
<dbReference type="InterPro" id="IPR056990">
    <property type="entry name" value="VIN3-like_C"/>
</dbReference>
<dbReference type="PANTHER" id="PTHR46286:SF2">
    <property type="entry name" value="VIN3-LIKE PROTEIN 2"/>
    <property type="match status" value="1"/>
</dbReference>
<evidence type="ECO:0000259" key="3">
    <source>
        <dbReference type="Pfam" id="PF23380"/>
    </source>
</evidence>
<feature type="compositionally biased region" description="Basic and acidic residues" evidence="1">
    <location>
        <begin position="52"/>
        <end position="68"/>
    </location>
</feature>
<dbReference type="EMBL" id="CACSLK010030184">
    <property type="protein sequence ID" value="CAA0837351.1"/>
    <property type="molecule type" value="Genomic_DNA"/>
</dbReference>
<feature type="compositionally biased region" description="Polar residues" evidence="1">
    <location>
        <begin position="69"/>
        <end position="95"/>
    </location>
</feature>
<dbReference type="Proteomes" id="UP001153555">
    <property type="component" value="Unassembled WGS sequence"/>
</dbReference>
<dbReference type="GO" id="GO:0040029">
    <property type="term" value="P:epigenetic regulation of gene expression"/>
    <property type="evidence" value="ECO:0007669"/>
    <property type="project" value="InterPro"/>
</dbReference>
<accession>A0A9N7RN94</accession>
<organism evidence="4 5">
    <name type="scientific">Striga hermonthica</name>
    <name type="common">Purple witchweed</name>
    <name type="synonym">Buchnera hermonthica</name>
    <dbReference type="NCBI Taxonomy" id="68872"/>
    <lineage>
        <taxon>Eukaryota</taxon>
        <taxon>Viridiplantae</taxon>
        <taxon>Streptophyta</taxon>
        <taxon>Embryophyta</taxon>
        <taxon>Tracheophyta</taxon>
        <taxon>Spermatophyta</taxon>
        <taxon>Magnoliopsida</taxon>
        <taxon>eudicotyledons</taxon>
        <taxon>Gunneridae</taxon>
        <taxon>Pentapetalae</taxon>
        <taxon>asterids</taxon>
        <taxon>lamiids</taxon>
        <taxon>Lamiales</taxon>
        <taxon>Orobanchaceae</taxon>
        <taxon>Buchnereae</taxon>
        <taxon>Striga</taxon>
    </lineage>
</organism>
<feature type="compositionally biased region" description="Polar residues" evidence="1">
    <location>
        <begin position="108"/>
        <end position="135"/>
    </location>
</feature>
<proteinExistence type="predicted"/>
<sequence length="421" mass="46384">MDDTNYPSQPTCRLFARNKKFLLSNLNPDTNYFLKIVILKKDQEFGSFEIQFRTEKPENGPEARKVERSQSPATNCSSLSTPSSVEDETTTNNVTPCGRGDNYDKTTEPNLSINCSDNMTSNKVNSSSNALQITPQKIEEKVKKNENFCKKKNRRKTGDECENEPQAGSSSKKRKENREGECNNNGIEEKKDFEYYVKVIRRLESDGYIQTAFRQKFLTWYSLRATSREVRVVRVFVDTFLEDPESLAGQLVDAFSDIVSNKKCLSSTRCTAAGAAETDGNDAKDSGAVVAGTWTRAYGTGAAGIDRETAEELRFPTGRSLDGTLVAEVELVAFPAAEVATSPEIEAEVGSDGSPTSGGSELRGVVNQGCGGVARAYRRSSEVPLTSVVRARRNVAGKLAGFYGVRVMMMKGKMEVIVYIE</sequence>
<dbReference type="GO" id="GO:0010048">
    <property type="term" value="P:vernalization response"/>
    <property type="evidence" value="ECO:0007669"/>
    <property type="project" value="InterPro"/>
</dbReference>
<dbReference type="AlphaFoldDB" id="A0A9N7RN94"/>
<name>A0A9N7RN94_STRHE</name>
<dbReference type="OrthoDB" id="600557at2759"/>
<dbReference type="InterPro" id="IPR044514">
    <property type="entry name" value="VIN3-like"/>
</dbReference>
<dbReference type="InterPro" id="IPR058585">
    <property type="entry name" value="Fn3_VIN3"/>
</dbReference>
<feature type="domain" description="VIN3-like C-terminal" evidence="3">
    <location>
        <begin position="191"/>
        <end position="263"/>
    </location>
</feature>
<evidence type="ECO:0000259" key="2">
    <source>
        <dbReference type="Pfam" id="PF23376"/>
    </source>
</evidence>
<reference evidence="4" key="1">
    <citation type="submission" date="2019-12" db="EMBL/GenBank/DDBJ databases">
        <authorList>
            <person name="Scholes J."/>
        </authorList>
    </citation>
    <scope>NUCLEOTIDE SEQUENCE</scope>
</reference>
<evidence type="ECO:0000256" key="1">
    <source>
        <dbReference type="SAM" id="MobiDB-lite"/>
    </source>
</evidence>
<dbReference type="PANTHER" id="PTHR46286">
    <property type="entry name" value="VIN3-LIKE PROTEIN 2-RELATED"/>
    <property type="match status" value="1"/>
</dbReference>
<feature type="domain" description="VIN3-like fibronectin type-III" evidence="2">
    <location>
        <begin position="2"/>
        <end position="54"/>
    </location>
</feature>
<dbReference type="Pfam" id="PF23380">
    <property type="entry name" value="VIN3_C"/>
    <property type="match status" value="1"/>
</dbReference>
<gene>
    <name evidence="4" type="ORF">SHERM_04328</name>
</gene>
<comment type="caution">
    <text evidence="4">The sequence shown here is derived from an EMBL/GenBank/DDBJ whole genome shotgun (WGS) entry which is preliminary data.</text>
</comment>